<feature type="active site" description="Proton acceptor" evidence="6">
    <location>
        <position position="240"/>
    </location>
</feature>
<dbReference type="GO" id="GO:0009051">
    <property type="term" value="P:pentose-phosphate shunt, oxidative branch"/>
    <property type="evidence" value="ECO:0007669"/>
    <property type="project" value="TreeGrafter"/>
</dbReference>
<dbReference type="InterPro" id="IPR036291">
    <property type="entry name" value="NAD(P)-bd_dom_sf"/>
</dbReference>
<comment type="caution">
    <text evidence="6">Lacks conserved residue(s) required for the propagation of feature annotation.</text>
</comment>
<keyword evidence="2 6" id="KW-0313">Glucose metabolism</keyword>
<evidence type="ECO:0000256" key="1">
    <source>
        <dbReference type="ARBA" id="ARBA00004937"/>
    </source>
</evidence>
<evidence type="ECO:0000256" key="2">
    <source>
        <dbReference type="ARBA" id="ARBA00022526"/>
    </source>
</evidence>
<keyword evidence="5 6" id="KW-0119">Carbohydrate metabolism</keyword>
<dbReference type="InterPro" id="IPR022675">
    <property type="entry name" value="G6P_DH_C"/>
</dbReference>
<comment type="function">
    <text evidence="6">Catalyzes the oxidation of glucose 6-phosphate to 6-phosphogluconolactone.</text>
</comment>
<dbReference type="GO" id="GO:0004345">
    <property type="term" value="F:glucose-6-phosphate dehydrogenase activity"/>
    <property type="evidence" value="ECO:0007669"/>
    <property type="project" value="UniProtKB-UniRule"/>
</dbReference>
<dbReference type="UniPathway" id="UPA00115">
    <property type="reaction ID" value="UER00408"/>
</dbReference>
<feature type="binding site" evidence="6">
    <location>
        <position position="182"/>
    </location>
    <ligand>
        <name>substrate</name>
    </ligand>
</feature>
<dbReference type="NCBIfam" id="TIGR00871">
    <property type="entry name" value="zwf"/>
    <property type="match status" value="1"/>
</dbReference>
<dbReference type="Gene3D" id="3.30.360.10">
    <property type="entry name" value="Dihydrodipicolinate Reductase, domain 2"/>
    <property type="match status" value="1"/>
</dbReference>
<comment type="caution">
    <text evidence="9">The sequence shown here is derived from an EMBL/GenBank/DDBJ whole genome shotgun (WGS) entry which is preliminary data.</text>
</comment>
<evidence type="ECO:0000256" key="4">
    <source>
        <dbReference type="ARBA" id="ARBA00023002"/>
    </source>
</evidence>
<dbReference type="SUPFAM" id="SSF51735">
    <property type="entry name" value="NAD(P)-binding Rossmann-fold domains"/>
    <property type="match status" value="1"/>
</dbReference>
<dbReference type="Pfam" id="PF00479">
    <property type="entry name" value="G6PD_N"/>
    <property type="match status" value="1"/>
</dbReference>
<evidence type="ECO:0000259" key="8">
    <source>
        <dbReference type="Pfam" id="PF02781"/>
    </source>
</evidence>
<dbReference type="PRINTS" id="PR00079">
    <property type="entry name" value="G6PDHDRGNASE"/>
</dbReference>
<feature type="binding site" evidence="6">
    <location>
        <position position="216"/>
    </location>
    <ligand>
        <name>substrate</name>
    </ligand>
</feature>
<evidence type="ECO:0000256" key="5">
    <source>
        <dbReference type="ARBA" id="ARBA00023277"/>
    </source>
</evidence>
<sequence>MIENSTLVLFGAKGNLSRVKLIPGLFHLDESGQLPEGMKILSVGRQSSTQGEWENEIKSMLDKKFKKGYCKETFKKFIARNLYHANLPDDPDAFKKFASRLKESNKFAQNLAFFLSVRPTDFALIVDQLADENLLDQSSGWKRVLIEKPFGTNLESAIQLQQSIAKHLNEDQIYRIDHYLGKSALQNILVTRFANSILEPLWNNEHIDHIQITNHEMLGVGDRTTFYDATGALRDMIQSHLLQMMALTTMEKPESFSPNHIRDEKIKLLESIRPIKDGEFSSHAFRAQYAAGEIHGEGKVNGYLSELENEDSITETYAAVKIFIDNPRWKGVPIYLRTAKRLHESGTNISVKFKNTCSLIGDSNNWFIFNIQPGESSTIVLTTKTPGLDDQELRLTKLEGSNRIDGDESIDAYEILMLDLLNGNQSRFLHIDEVKAQWSFVDPIINYWTQNKEKLHQYISGSADPESSKVIFEDPSQFWR</sequence>
<evidence type="ECO:0000259" key="7">
    <source>
        <dbReference type="Pfam" id="PF00479"/>
    </source>
</evidence>
<dbReference type="GO" id="GO:0006006">
    <property type="term" value="P:glucose metabolic process"/>
    <property type="evidence" value="ECO:0007669"/>
    <property type="project" value="UniProtKB-KW"/>
</dbReference>
<reference evidence="9 10" key="1">
    <citation type="submission" date="2006-11" db="EMBL/GenBank/DDBJ databases">
        <authorList>
            <person name="Giovannoni S."/>
            <person name="Vergin K."/>
            <person name="Ferriera S."/>
            <person name="Johnson J."/>
            <person name="Kravitz S."/>
            <person name="Beeson K."/>
            <person name="Sutton G."/>
            <person name="Rogers Y.-H."/>
            <person name="Friedman R."/>
            <person name="Frazier M."/>
            <person name="Venter J.C."/>
        </authorList>
    </citation>
    <scope>NUCLEOTIDE SEQUENCE [LARGE SCALE GENOMIC DNA]</scope>
    <source>
        <strain evidence="9 10">HTCC2181</strain>
    </source>
</reference>
<dbReference type="OrthoDB" id="9802739at2"/>
<dbReference type="AlphaFoldDB" id="A0P6D4"/>
<protein>
    <recommendedName>
        <fullName evidence="6">Glucose-6-phosphate 1-dehydrogenase</fullName>
        <shortName evidence="6">G6PD</shortName>
        <ecNumber evidence="6">1.1.1.49</ecNumber>
    </recommendedName>
</protein>
<comment type="similarity">
    <text evidence="6">Belongs to the glucose-6-phosphate dehydrogenase family.</text>
</comment>
<dbReference type="Gene3D" id="3.40.50.720">
    <property type="entry name" value="NAD(P)-binding Rossmann-like Domain"/>
    <property type="match status" value="1"/>
</dbReference>
<keyword evidence="4 6" id="KW-0560">Oxidoreductase</keyword>
<dbReference type="PIRSF" id="PIRSF000110">
    <property type="entry name" value="G6PD"/>
    <property type="match status" value="1"/>
</dbReference>
<evidence type="ECO:0000313" key="9">
    <source>
        <dbReference type="EMBL" id="EAV47094.1"/>
    </source>
</evidence>
<dbReference type="GO" id="GO:0050661">
    <property type="term" value="F:NADP binding"/>
    <property type="evidence" value="ECO:0007669"/>
    <property type="project" value="UniProtKB-UniRule"/>
</dbReference>
<dbReference type="EC" id="1.1.1.49" evidence="6"/>
<accession>A0P6D4</accession>
<name>A0P6D4_9PROT</name>
<dbReference type="PANTHER" id="PTHR23429">
    <property type="entry name" value="GLUCOSE-6-PHOSPHATE 1-DEHYDROGENASE G6PD"/>
    <property type="match status" value="1"/>
</dbReference>
<feature type="binding site" evidence="6">
    <location>
        <position position="340"/>
    </location>
    <ligand>
        <name>substrate</name>
    </ligand>
</feature>
<feature type="binding site" evidence="6">
    <location>
        <position position="178"/>
    </location>
    <ligand>
        <name>substrate</name>
    </ligand>
</feature>
<keyword evidence="10" id="KW-1185">Reference proteome</keyword>
<feature type="binding site" evidence="6">
    <location>
        <position position="148"/>
    </location>
    <ligand>
        <name>NADP(+)</name>
        <dbReference type="ChEBI" id="CHEBI:58349"/>
    </ligand>
</feature>
<dbReference type="Pfam" id="PF02781">
    <property type="entry name" value="G6PD_C"/>
    <property type="match status" value="1"/>
</dbReference>
<feature type="domain" description="Glucose-6-phosphate dehydrogenase C-terminal" evidence="8">
    <location>
        <begin position="189"/>
        <end position="480"/>
    </location>
</feature>
<dbReference type="InterPro" id="IPR022674">
    <property type="entry name" value="G6P_DH_NAD-bd"/>
</dbReference>
<dbReference type="SUPFAM" id="SSF55347">
    <property type="entry name" value="Glyceraldehyde-3-phosphate dehydrogenase-like, C-terminal domain"/>
    <property type="match status" value="1"/>
</dbReference>
<gene>
    <name evidence="6" type="primary">zwf</name>
    <name evidence="9" type="ORF">MB2181_03435</name>
</gene>
<organism evidence="9 10">
    <name type="scientific">Methylophilales bacterium HTCC2181</name>
    <dbReference type="NCBI Taxonomy" id="383631"/>
    <lineage>
        <taxon>Bacteria</taxon>
        <taxon>Pseudomonadati</taxon>
        <taxon>Pseudomonadota</taxon>
        <taxon>Betaproteobacteria</taxon>
        <taxon>Nitrosomonadales</taxon>
        <taxon>OM43 clade</taxon>
    </lineage>
</organism>
<evidence type="ECO:0000256" key="6">
    <source>
        <dbReference type="HAMAP-Rule" id="MF_00966"/>
    </source>
</evidence>
<proteinExistence type="inferred from homology"/>
<keyword evidence="3 6" id="KW-0521">NADP</keyword>
<feature type="binding site" evidence="6">
    <location>
        <position position="235"/>
    </location>
    <ligand>
        <name>substrate</name>
    </ligand>
</feature>
<dbReference type="EMBL" id="AAUX01000001">
    <property type="protein sequence ID" value="EAV47094.1"/>
    <property type="molecule type" value="Genomic_DNA"/>
</dbReference>
<dbReference type="PANTHER" id="PTHR23429:SF0">
    <property type="entry name" value="GLUCOSE-6-PHOSPHATE 1-DEHYDROGENASE"/>
    <property type="match status" value="1"/>
</dbReference>
<dbReference type="HAMAP" id="MF_00966">
    <property type="entry name" value="G6PD"/>
    <property type="match status" value="1"/>
</dbReference>
<dbReference type="GO" id="GO:0005829">
    <property type="term" value="C:cytosol"/>
    <property type="evidence" value="ECO:0007669"/>
    <property type="project" value="TreeGrafter"/>
</dbReference>
<evidence type="ECO:0000256" key="3">
    <source>
        <dbReference type="ARBA" id="ARBA00022857"/>
    </source>
</evidence>
<comment type="pathway">
    <text evidence="1 6">Carbohydrate degradation; pentose phosphate pathway; D-ribulose 5-phosphate from D-glucose 6-phosphate (oxidative stage): step 1/3.</text>
</comment>
<feature type="domain" description="Glucose-6-phosphate dehydrogenase NAD-binding" evidence="7">
    <location>
        <begin position="8"/>
        <end position="187"/>
    </location>
</feature>
<dbReference type="Proteomes" id="UP000054262">
    <property type="component" value="Unassembled WGS sequence"/>
</dbReference>
<comment type="catalytic activity">
    <reaction evidence="6">
        <text>D-glucose 6-phosphate + NADP(+) = 6-phospho-D-glucono-1,5-lactone + NADPH + H(+)</text>
        <dbReference type="Rhea" id="RHEA:15841"/>
        <dbReference type="ChEBI" id="CHEBI:15378"/>
        <dbReference type="ChEBI" id="CHEBI:57783"/>
        <dbReference type="ChEBI" id="CHEBI:57955"/>
        <dbReference type="ChEBI" id="CHEBI:58349"/>
        <dbReference type="ChEBI" id="CHEBI:61548"/>
        <dbReference type="EC" id="1.1.1.49"/>
    </reaction>
</comment>
<evidence type="ECO:0000313" key="10">
    <source>
        <dbReference type="Proteomes" id="UP000054262"/>
    </source>
</evidence>
<dbReference type="InterPro" id="IPR001282">
    <property type="entry name" value="G6P_DH"/>
</dbReference>
<feature type="binding site" evidence="6">
    <location>
        <position position="45"/>
    </location>
    <ligand>
        <name>NADP(+)</name>
        <dbReference type="ChEBI" id="CHEBI:58349"/>
    </ligand>
</feature>